<dbReference type="GO" id="GO:0000976">
    <property type="term" value="F:transcription cis-regulatory region binding"/>
    <property type="evidence" value="ECO:0007669"/>
    <property type="project" value="Ensembl"/>
</dbReference>
<dbReference type="RefSeq" id="XP_028918285.1">
    <property type="nucleotide sequence ID" value="XM_029062452.2"/>
</dbReference>
<dbReference type="InterPro" id="IPR012943">
    <property type="entry name" value="Cnn_1N"/>
</dbReference>
<feature type="region of interest" description="Disordered" evidence="10">
    <location>
        <begin position="918"/>
        <end position="969"/>
    </location>
</feature>
<dbReference type="GO" id="GO:0005829">
    <property type="term" value="C:cytosol"/>
    <property type="evidence" value="ECO:0007669"/>
    <property type="project" value="Ensembl"/>
</dbReference>
<feature type="region of interest" description="Disordered" evidence="10">
    <location>
        <begin position="1346"/>
        <end position="1392"/>
    </location>
</feature>
<feature type="region of interest" description="Disordered" evidence="10">
    <location>
        <begin position="974"/>
        <end position="993"/>
    </location>
</feature>
<evidence type="ECO:0000256" key="7">
    <source>
        <dbReference type="ARBA" id="ARBA00023034"/>
    </source>
</evidence>
<feature type="coiled-coil region" evidence="9">
    <location>
        <begin position="654"/>
        <end position="688"/>
    </location>
</feature>
<dbReference type="GeneID" id="100078476"/>
<accession>A0A6I8PL93</accession>
<feature type="domain" description="Centrosomin N-terminal motif 1" evidence="11">
    <location>
        <begin position="58"/>
        <end position="130"/>
    </location>
</feature>
<dbReference type="Ensembl" id="ENSOANT00000062059.1">
    <property type="protein sequence ID" value="ENSOANP00000053279.1"/>
    <property type="gene ID" value="ENSOANG00000013317.4"/>
</dbReference>
<keyword evidence="14" id="KW-1185">Reference proteome</keyword>
<dbReference type="GO" id="GO:0007099">
    <property type="term" value="P:centriole replication"/>
    <property type="evidence" value="ECO:0000318"/>
    <property type="project" value="GO_Central"/>
</dbReference>
<keyword evidence="6" id="KW-0112">Calmodulin-binding</keyword>
<keyword evidence="7" id="KW-0333">Golgi apparatus</keyword>
<dbReference type="GO" id="GO:0005794">
    <property type="term" value="C:Golgi apparatus"/>
    <property type="evidence" value="ECO:0007669"/>
    <property type="project" value="UniProtKB-SubCell"/>
</dbReference>
<feature type="region of interest" description="Disordered" evidence="10">
    <location>
        <begin position="1"/>
        <end position="56"/>
    </location>
</feature>
<feature type="coiled-coil region" evidence="9">
    <location>
        <begin position="214"/>
        <end position="241"/>
    </location>
</feature>
<dbReference type="GO" id="GO:0048471">
    <property type="term" value="C:perinuclear region of cytoplasm"/>
    <property type="evidence" value="ECO:0007669"/>
    <property type="project" value="Ensembl"/>
</dbReference>
<evidence type="ECO:0000256" key="10">
    <source>
        <dbReference type="SAM" id="MobiDB-lite"/>
    </source>
</evidence>
<dbReference type="InParanoid" id="A0A6I8PL93"/>
<dbReference type="GO" id="GO:0035371">
    <property type="term" value="C:microtubule plus-end"/>
    <property type="evidence" value="ECO:0000318"/>
    <property type="project" value="GO_Central"/>
</dbReference>
<dbReference type="GeneTree" id="ENSGT00950000183190"/>
<dbReference type="GO" id="GO:0036064">
    <property type="term" value="C:ciliary basal body"/>
    <property type="evidence" value="ECO:0007669"/>
    <property type="project" value="Ensembl"/>
</dbReference>
<evidence type="ECO:0000313" key="14">
    <source>
        <dbReference type="Proteomes" id="UP000002279"/>
    </source>
</evidence>
<feature type="compositionally biased region" description="Basic and acidic residues" evidence="10">
    <location>
        <begin position="1053"/>
        <end position="1076"/>
    </location>
</feature>
<evidence type="ECO:0000256" key="2">
    <source>
        <dbReference type="ARBA" id="ARBA00004555"/>
    </source>
</evidence>
<dbReference type="GO" id="GO:0045893">
    <property type="term" value="P:positive regulation of DNA-templated transcription"/>
    <property type="evidence" value="ECO:0007669"/>
    <property type="project" value="Ensembl"/>
</dbReference>
<organism evidence="13 14">
    <name type="scientific">Ornithorhynchus anatinus</name>
    <name type="common">Duckbill platypus</name>
    <dbReference type="NCBI Taxonomy" id="9258"/>
    <lineage>
        <taxon>Eukaryota</taxon>
        <taxon>Metazoa</taxon>
        <taxon>Chordata</taxon>
        <taxon>Craniata</taxon>
        <taxon>Vertebrata</taxon>
        <taxon>Euteleostomi</taxon>
        <taxon>Mammalia</taxon>
        <taxon>Monotremata</taxon>
        <taxon>Ornithorhynchidae</taxon>
        <taxon>Ornithorhynchus</taxon>
    </lineage>
</organism>
<dbReference type="Pfam" id="PF07989">
    <property type="entry name" value="Cnn_1N"/>
    <property type="match status" value="1"/>
</dbReference>
<dbReference type="GO" id="GO:0030054">
    <property type="term" value="C:cell junction"/>
    <property type="evidence" value="ECO:0007669"/>
    <property type="project" value="Ensembl"/>
</dbReference>
<feature type="region of interest" description="Disordered" evidence="10">
    <location>
        <begin position="1169"/>
        <end position="1191"/>
    </location>
</feature>
<dbReference type="GO" id="GO:0001578">
    <property type="term" value="P:microtubule bundle formation"/>
    <property type="evidence" value="ECO:0000318"/>
    <property type="project" value="GO_Central"/>
</dbReference>
<dbReference type="GO" id="GO:0008017">
    <property type="term" value="F:microtubule binding"/>
    <property type="evidence" value="ECO:0000318"/>
    <property type="project" value="GO_Central"/>
</dbReference>
<feature type="region of interest" description="Disordered" evidence="10">
    <location>
        <begin position="1039"/>
        <end position="1123"/>
    </location>
</feature>
<feature type="compositionally biased region" description="Low complexity" evidence="10">
    <location>
        <begin position="1097"/>
        <end position="1109"/>
    </location>
</feature>
<dbReference type="Pfam" id="PF23246">
    <property type="entry name" value="CC_CDK5RAP2"/>
    <property type="match status" value="1"/>
</dbReference>
<keyword evidence="8" id="KW-0206">Cytoskeleton</keyword>
<evidence type="ECO:0000256" key="5">
    <source>
        <dbReference type="ARBA" id="ARBA00022553"/>
    </source>
</evidence>
<dbReference type="GO" id="GO:0005516">
    <property type="term" value="F:calmodulin binding"/>
    <property type="evidence" value="ECO:0007669"/>
    <property type="project" value="UniProtKB-KW"/>
</dbReference>
<dbReference type="GO" id="GO:0046600">
    <property type="term" value="P:negative regulation of centriole replication"/>
    <property type="evidence" value="ECO:0000318"/>
    <property type="project" value="GO_Central"/>
</dbReference>
<sequence>MDSLAGEDPSLPVGLGRSSILIPNLPERPDDEVHVCPGSSGLPISSEEAGSPTRARNMRDYENQITDLKKENFNLKLRIYFLEERMQQKFDGPTEDIYKINIELKVELESLKRELQKREHLLIKASKAVESLTESGGSEIQCVKEEARKKLQQVEDLLTGRIRLLEEDVKAAQAEVEKAFEIAEKEKVLRMNLEEKLSFAKNPHQRDLDVVPALEEKDRLIEELTLSLKNKEALIQHLQEEKSQMESPDGSLSSEKVRELTAALKQEKDCELEAVKMEFRNERNCFEKRMQSLQEDLQEKECEIALEKKNGLKRDKTIQGLTIALKAKEKETEELSSEIEDLISSLAKQREAAHRAQLLKFKGAEDYQIALMEKETVLAELQSDNLTKDTENRKLVRRIKWLDQELNDLRQEREKMEKELDEAQLQKSRGDKTINDLRNQVEKLHGEMIEKEKAVEHHYNILLSESNQKLHSQELAIKHLTDSVSQKDILLQRLDGMVKEKDAEHQQLLNRLNHLLKAKEDLELRNEGLITEKCTSQQSAAKDPHSEENKESEYEELIHALRKEKHIYSSLVKALKDSDSINSLQAELSNIFALRKQLEDDVLAYRNLRKVLEEQIREIGRREEETFSFCGDQTSYLSICLGEHDRFQTEHLSLEELKKRVIELVLLVKDLHADNQNLKKSLLELSRLTPQETETSVSQNQCLDNKEDEAITAAEGDEEKNDFLREQHLGRRTEATVDYFDGICNNRNEKNHNQKSARVVQEVAGKPVIQKEQSPHEGEPMNLCSSLLSENENPVLESRPELMKALRELLLGPRAVSEQKVSGEDSEDKNEKNLKESVVQLRAEIGHLKQVGTFLKEPVELQSTLDGKGGFYLGAVASMNEEMRLLKIGLKDAAVQTVDLGGHGLGYGGKGDISEEARKCSESNAELDQEAISRVSEHQKSTLSTTAQKSDKKSRLPIPLKPSRSLGSVNLTSATQETAPYLPNQIGEPHGDLKEYKTRNKQLRPELSATEAMIEKLQEHPVQDRLLLNAGPWLKPDCQEGQLELKGPGGDTCGKDESELDKDPKNRQESEPHQDNESDIMPPSKDCRPEDFPDEASSVSYTSSKSFFSPKGSLNGTAIPEDVENLDDLDYLQERIKGLKSELEKYQKVVFQLQVAKQSQCREAIDTVLGGTEEAPEGQDTPRDRTEDKEMKMSPRFHQLPYEKWAEIPNPPASEVSGERIVENLKQQLEDRETELEKEQAAKMTLLGELCSLQTKLREMSPSRYDSLVQSQARELSSQRQQIKDSLSICVSCRQHMTALIKALEELLQASDVDYRVADGIREQLNRSVQLFEKLEKMFLNGESSGARVNKQSELTQGTKKTDSLCPDQSPMPSDCEVSEKSSVGSPERKPGGVELEKISVLASNFSQDLLMEHLQEIRTLRKRLEESIKTNDRLRKQLERQGTELETGSANIFIHGSEQHNSLTSEIHFLRKQNQALNVMLAKGSRDKQKENEKLRESLSKKDVIIEHLHRDYECVKKENERLQKQVSEKEKDNRLLTHEIYSNRNELNRLQTEMNVKQQQLSANDKLLQSLRVELKVYEKLDEASRRPIDPRQAAAAEECRKDQNNLLDLAELLTEIQSLRVQLERSIETNNALRRKLEEQLSKGERELEGSVQTLNINHLSKQEWQHCRGNNAGNELSLEEGNSKCEMLNPGLPTPPKSASETPLASVEDLDSSSCCSSGSASSSLCTPPRLVPGHRMWANKNGRHILGLIEDYNALRKQISEGQKQLSEMETHLLGITGLKNQETGFKVPDQASLNSFSASVNTAQQILEEAARLLKLLWRVSLPINGHCTLPSNQGEEMKAEVIRLRKKMSEQEKKLHCTVKNLQLRKHQEKVIFDQLVLTHEVLRKARGNLELKPGMTHSGPLVTSQPGF</sequence>
<evidence type="ECO:0000259" key="12">
    <source>
        <dbReference type="Pfam" id="PF23246"/>
    </source>
</evidence>
<comment type="subcellular location">
    <subcellularLocation>
        <location evidence="1">Cytoplasm</location>
        <location evidence="1">Cytoskeleton</location>
    </subcellularLocation>
    <subcellularLocation>
        <location evidence="2">Golgi apparatus</location>
    </subcellularLocation>
</comment>
<evidence type="ECO:0000256" key="9">
    <source>
        <dbReference type="SAM" id="Coils"/>
    </source>
</evidence>
<dbReference type="PANTHER" id="PTHR46930:SF1">
    <property type="entry name" value="CDK5 REGULATORY SUBUNIT-ASSOCIATED PROTEIN 2"/>
    <property type="match status" value="1"/>
</dbReference>
<dbReference type="GO" id="GO:0007059">
    <property type="term" value="P:chromosome segregation"/>
    <property type="evidence" value="ECO:0000318"/>
    <property type="project" value="GO_Central"/>
</dbReference>
<dbReference type="FunCoup" id="A0A6I8PL93">
    <property type="interactions" value="1929"/>
</dbReference>
<feature type="compositionally biased region" description="Basic and acidic residues" evidence="10">
    <location>
        <begin position="1180"/>
        <end position="1191"/>
    </location>
</feature>
<dbReference type="Bgee" id="ENSOANG00000013317">
    <property type="expression patterns" value="Expressed in fibroblast and 8 other cell types or tissues"/>
</dbReference>
<feature type="domain" description="CDK5 regulatory subunit-associated protein 2/Myomegalin coiled coil" evidence="12">
    <location>
        <begin position="502"/>
        <end position="617"/>
    </location>
</feature>
<proteinExistence type="predicted"/>
<dbReference type="GO" id="GO:0090266">
    <property type="term" value="P:regulation of mitotic cell cycle spindle assembly checkpoint"/>
    <property type="evidence" value="ECO:0000318"/>
    <property type="project" value="GO_Central"/>
</dbReference>
<dbReference type="InterPro" id="IPR056273">
    <property type="entry name" value="CDK5RAP2_MYOME_CC"/>
</dbReference>
<evidence type="ECO:0000256" key="3">
    <source>
        <dbReference type="ARBA" id="ARBA00020479"/>
    </source>
</evidence>
<dbReference type="PANTHER" id="PTHR46930">
    <property type="entry name" value="CDK5 REGULATORY SUBUNIT-ASSOCIATED PROTEIN 2"/>
    <property type="match status" value="1"/>
</dbReference>
<feature type="coiled-coil region" evidence="9">
    <location>
        <begin position="491"/>
        <end position="532"/>
    </location>
</feature>
<dbReference type="GO" id="GO:0000132">
    <property type="term" value="P:establishment of mitotic spindle orientation"/>
    <property type="evidence" value="ECO:0000318"/>
    <property type="project" value="GO_Central"/>
</dbReference>
<keyword evidence="5" id="KW-0597">Phosphoprotein</keyword>
<dbReference type="InterPro" id="IPR042791">
    <property type="entry name" value="CDK5RAP2"/>
</dbReference>
<feature type="coiled-coil region" evidence="9">
    <location>
        <begin position="58"/>
        <end position="128"/>
    </location>
</feature>
<feature type="compositionally biased region" description="Polar residues" evidence="10">
    <location>
        <begin position="1350"/>
        <end position="1359"/>
    </location>
</feature>
<keyword evidence="9" id="KW-0175">Coiled coil</keyword>
<feature type="coiled-coil region" evidence="9">
    <location>
        <begin position="1411"/>
        <end position="1445"/>
    </location>
</feature>
<evidence type="ECO:0000256" key="6">
    <source>
        <dbReference type="ARBA" id="ARBA00022860"/>
    </source>
</evidence>
<gene>
    <name evidence="13" type="primary">CDK5RAP2</name>
</gene>
<dbReference type="GO" id="GO:0000242">
    <property type="term" value="C:pericentriolar material"/>
    <property type="evidence" value="ECO:0000318"/>
    <property type="project" value="GO_Central"/>
</dbReference>
<dbReference type="OMA" id="CGQIGEM"/>
<dbReference type="GO" id="GO:0019901">
    <property type="term" value="F:protein kinase binding"/>
    <property type="evidence" value="ECO:0007669"/>
    <property type="project" value="Ensembl"/>
</dbReference>
<evidence type="ECO:0000313" key="13">
    <source>
        <dbReference type="Ensembl" id="ENSOANP00000053279.1"/>
    </source>
</evidence>
<feature type="coiled-coil region" evidence="9">
    <location>
        <begin position="276"/>
        <end position="454"/>
    </location>
</feature>
<evidence type="ECO:0000256" key="1">
    <source>
        <dbReference type="ARBA" id="ARBA00004245"/>
    </source>
</evidence>
<dbReference type="GO" id="GO:0000931">
    <property type="term" value="C:gamma-tubulin ring complex"/>
    <property type="evidence" value="ECO:0007669"/>
    <property type="project" value="Ensembl"/>
</dbReference>
<feature type="coiled-coil region" evidence="9">
    <location>
        <begin position="155"/>
        <end position="182"/>
    </location>
</feature>
<reference evidence="13" key="3">
    <citation type="submission" date="2025-09" db="UniProtKB">
        <authorList>
            <consortium name="Ensembl"/>
        </authorList>
    </citation>
    <scope>IDENTIFICATION</scope>
    <source>
        <strain evidence="13">Glennie</strain>
    </source>
</reference>
<protein>
    <recommendedName>
        <fullName evidence="3">CDK5 regulatory subunit-associated protein 2</fullName>
    </recommendedName>
</protein>
<evidence type="ECO:0000256" key="8">
    <source>
        <dbReference type="ARBA" id="ARBA00023212"/>
    </source>
</evidence>
<evidence type="ECO:0000259" key="11">
    <source>
        <dbReference type="Pfam" id="PF07989"/>
    </source>
</evidence>
<keyword evidence="4" id="KW-0963">Cytoplasm</keyword>
<dbReference type="GO" id="GO:0043015">
    <property type="term" value="F:gamma-tubulin binding"/>
    <property type="evidence" value="ECO:0000318"/>
    <property type="project" value="GO_Central"/>
</dbReference>
<feature type="coiled-coil region" evidence="9">
    <location>
        <begin position="1507"/>
        <end position="1541"/>
    </location>
</feature>
<dbReference type="CTD" id="55755"/>
<dbReference type="Proteomes" id="UP000002279">
    <property type="component" value="Chromosome 4"/>
</dbReference>
<feature type="coiled-coil region" evidence="9">
    <location>
        <begin position="1612"/>
        <end position="1657"/>
    </location>
</feature>
<evidence type="ECO:0000256" key="4">
    <source>
        <dbReference type="ARBA" id="ARBA00022490"/>
    </source>
</evidence>
<reference evidence="13" key="2">
    <citation type="submission" date="2025-08" db="UniProtKB">
        <authorList>
            <consortium name="Ensembl"/>
        </authorList>
    </citation>
    <scope>IDENTIFICATION</scope>
    <source>
        <strain evidence="13">Glennie</strain>
    </source>
</reference>
<reference evidence="13 14" key="1">
    <citation type="journal article" date="2008" name="Nature">
        <title>Genome analysis of the platypus reveals unique signatures of evolution.</title>
        <authorList>
            <person name="Warren W.C."/>
            <person name="Hillier L.W."/>
            <person name="Marshall Graves J.A."/>
            <person name="Birney E."/>
            <person name="Ponting C.P."/>
            <person name="Grutzner F."/>
            <person name="Belov K."/>
            <person name="Miller W."/>
            <person name="Clarke L."/>
            <person name="Chinwalla A.T."/>
            <person name="Yang S.P."/>
            <person name="Heger A."/>
            <person name="Locke D.P."/>
            <person name="Miethke P."/>
            <person name="Waters P.D."/>
            <person name="Veyrunes F."/>
            <person name="Fulton L."/>
            <person name="Fulton B."/>
            <person name="Graves T."/>
            <person name="Wallis J."/>
            <person name="Puente X.S."/>
            <person name="Lopez-Otin C."/>
            <person name="Ordonez G.R."/>
            <person name="Eichler E.E."/>
            <person name="Chen L."/>
            <person name="Cheng Z."/>
            <person name="Deakin J.E."/>
            <person name="Alsop A."/>
            <person name="Thompson K."/>
            <person name="Kirby P."/>
            <person name="Papenfuss A.T."/>
            <person name="Wakefield M.J."/>
            <person name="Olender T."/>
            <person name="Lancet D."/>
            <person name="Huttley G.A."/>
            <person name="Smit A.F."/>
            <person name="Pask A."/>
            <person name="Temple-Smith P."/>
            <person name="Batzer M.A."/>
            <person name="Walker J.A."/>
            <person name="Konkel M.K."/>
            <person name="Harris R.S."/>
            <person name="Whittington C.M."/>
            <person name="Wong E.S."/>
            <person name="Gemmell N.J."/>
            <person name="Buschiazzo E."/>
            <person name="Vargas Jentzsch I.M."/>
            <person name="Merkel A."/>
            <person name="Schmitz J."/>
            <person name="Zemann A."/>
            <person name="Churakov G."/>
            <person name="Kriegs J.O."/>
            <person name="Brosius J."/>
            <person name="Murchison E.P."/>
            <person name="Sachidanandam R."/>
            <person name="Smith C."/>
            <person name="Hannon G.J."/>
            <person name="Tsend-Ayush E."/>
            <person name="McMillan D."/>
            <person name="Attenborough R."/>
            <person name="Rens W."/>
            <person name="Ferguson-Smith M."/>
            <person name="Lefevre C.M."/>
            <person name="Sharp J.A."/>
            <person name="Nicholas K.R."/>
            <person name="Ray D.A."/>
            <person name="Kube M."/>
            <person name="Reinhardt R."/>
            <person name="Pringle T.H."/>
            <person name="Taylor J."/>
            <person name="Jones R.C."/>
            <person name="Nixon B."/>
            <person name="Dacheux J.L."/>
            <person name="Niwa H."/>
            <person name="Sekita Y."/>
            <person name="Huang X."/>
            <person name="Stark A."/>
            <person name="Kheradpour P."/>
            <person name="Kellis M."/>
            <person name="Flicek P."/>
            <person name="Chen Y."/>
            <person name="Webber C."/>
            <person name="Hardison R."/>
            <person name="Nelson J."/>
            <person name="Hallsworth-Pepin K."/>
            <person name="Delehaunty K."/>
            <person name="Markovic C."/>
            <person name="Minx P."/>
            <person name="Feng Y."/>
            <person name="Kremitzki C."/>
            <person name="Mitreva M."/>
            <person name="Glasscock J."/>
            <person name="Wylie T."/>
            <person name="Wohldmann P."/>
            <person name="Thiru P."/>
            <person name="Nhan M.N."/>
            <person name="Pohl C.S."/>
            <person name="Smith S.M."/>
            <person name="Hou S."/>
            <person name="Nefedov M."/>
            <person name="de Jong P.J."/>
            <person name="Renfree M.B."/>
            <person name="Mardis E.R."/>
            <person name="Wilson R.K."/>
        </authorList>
    </citation>
    <scope>NUCLEOTIDE SEQUENCE [LARGE SCALE GENOMIC DNA]</scope>
    <source>
        <strain evidence="13 14">Glennie</strain>
    </source>
</reference>
<dbReference type="GO" id="GO:0031116">
    <property type="term" value="P:positive regulation of microtubule polymerization"/>
    <property type="evidence" value="ECO:0007669"/>
    <property type="project" value="Ensembl"/>
</dbReference>
<name>A0A6I8PL93_ORNAN</name>
<feature type="coiled-coil region" evidence="9">
    <location>
        <begin position="581"/>
        <end position="625"/>
    </location>
</feature>
<dbReference type="GO" id="GO:0097431">
    <property type="term" value="C:mitotic spindle pole"/>
    <property type="evidence" value="ECO:0000318"/>
    <property type="project" value="GO_Central"/>
</dbReference>